<protein>
    <submittedName>
        <fullName evidence="1">Uncharacterized protein</fullName>
    </submittedName>
</protein>
<reference evidence="1 2" key="1">
    <citation type="submission" date="2017-03" db="EMBL/GenBank/DDBJ databases">
        <authorList>
            <person name="Afonso C.L."/>
            <person name="Miller P.J."/>
            <person name="Scott M.A."/>
            <person name="Spackman E."/>
            <person name="Goraichik I."/>
            <person name="Dimitrov K.M."/>
            <person name="Suarez D.L."/>
            <person name="Swayne D.E."/>
        </authorList>
    </citation>
    <scope>NUCLEOTIDE SEQUENCE [LARGE SCALE GENOMIC DNA]</scope>
    <source>
        <strain evidence="1 2">CECT 8620</strain>
    </source>
</reference>
<sequence>MTWKMLKPAEKLCDRLWPTSEQKLPHEIIKLNDESAAVVIDIDGVDYILTMQEVPRQRPRPASN</sequence>
<dbReference type="Proteomes" id="UP000193862">
    <property type="component" value="Unassembled WGS sequence"/>
</dbReference>
<proteinExistence type="predicted"/>
<keyword evidence="2" id="KW-1185">Reference proteome</keyword>
<accession>A0A1Y5SBG6</accession>
<name>A0A1Y5SBG6_9RHOB</name>
<dbReference type="AlphaFoldDB" id="A0A1Y5SBG6"/>
<organism evidence="1 2">
    <name type="scientific">Aquimixticola soesokkakensis</name>
    <dbReference type="NCBI Taxonomy" id="1519096"/>
    <lineage>
        <taxon>Bacteria</taxon>
        <taxon>Pseudomonadati</taxon>
        <taxon>Pseudomonadota</taxon>
        <taxon>Alphaproteobacteria</taxon>
        <taxon>Rhodobacterales</taxon>
        <taxon>Paracoccaceae</taxon>
        <taxon>Aquimixticola</taxon>
    </lineage>
</organism>
<evidence type="ECO:0000313" key="1">
    <source>
        <dbReference type="EMBL" id="SLN36963.1"/>
    </source>
</evidence>
<evidence type="ECO:0000313" key="2">
    <source>
        <dbReference type="Proteomes" id="UP000193862"/>
    </source>
</evidence>
<gene>
    <name evidence="1" type="ORF">AQS8620_01334</name>
</gene>
<dbReference type="EMBL" id="FWFS01000004">
    <property type="protein sequence ID" value="SLN36963.1"/>
    <property type="molecule type" value="Genomic_DNA"/>
</dbReference>